<dbReference type="SUPFAM" id="SSF88723">
    <property type="entry name" value="PIN domain-like"/>
    <property type="match status" value="1"/>
</dbReference>
<dbReference type="SMART" id="SM00670">
    <property type="entry name" value="PINc"/>
    <property type="match status" value="1"/>
</dbReference>
<dbReference type="InterPro" id="IPR002716">
    <property type="entry name" value="PIN_dom"/>
</dbReference>
<dbReference type="CDD" id="cd09854">
    <property type="entry name" value="PIN_VapC-like"/>
    <property type="match status" value="1"/>
</dbReference>
<accession>Q7VJH1</accession>
<dbReference type="eggNOG" id="COG1487">
    <property type="taxonomic scope" value="Bacteria"/>
</dbReference>
<dbReference type="InterPro" id="IPR029060">
    <property type="entry name" value="PIN-like_dom_sf"/>
</dbReference>
<dbReference type="KEGG" id="hhe:HH_0272"/>
<evidence type="ECO:0000259" key="1">
    <source>
        <dbReference type="SMART" id="SM00670"/>
    </source>
</evidence>
<dbReference type="Pfam" id="PF01850">
    <property type="entry name" value="PIN"/>
    <property type="match status" value="1"/>
</dbReference>
<name>Q7VJH1_HELHP</name>
<dbReference type="RefSeq" id="WP_011115116.1">
    <property type="nucleotide sequence ID" value="NC_004917.1"/>
</dbReference>
<dbReference type="EMBL" id="AE017125">
    <property type="protein sequence ID" value="AAP76869.1"/>
    <property type="molecule type" value="Genomic_DNA"/>
</dbReference>
<protein>
    <recommendedName>
        <fullName evidence="1">PIN domain-containing protein</fullName>
    </recommendedName>
</protein>
<organism evidence="2 3">
    <name type="scientific">Helicobacter hepaticus (strain ATCC 51449 / 3B1)</name>
    <dbReference type="NCBI Taxonomy" id="235279"/>
    <lineage>
        <taxon>Bacteria</taxon>
        <taxon>Pseudomonadati</taxon>
        <taxon>Campylobacterota</taxon>
        <taxon>Epsilonproteobacteria</taxon>
        <taxon>Campylobacterales</taxon>
        <taxon>Helicobacteraceae</taxon>
        <taxon>Helicobacter</taxon>
    </lineage>
</organism>
<gene>
    <name evidence="2" type="ordered locus">HH_0272</name>
</gene>
<proteinExistence type="predicted"/>
<dbReference type="Gene3D" id="3.40.50.1010">
    <property type="entry name" value="5'-nuclease"/>
    <property type="match status" value="1"/>
</dbReference>
<dbReference type="OrthoDB" id="8687082at2"/>
<feature type="domain" description="PIN" evidence="1">
    <location>
        <begin position="6"/>
        <end position="159"/>
    </location>
</feature>
<dbReference type="HOGENOM" id="CLU_109673_0_0_7"/>
<dbReference type="AlphaFoldDB" id="Q7VJH1"/>
<dbReference type="STRING" id="235279.HH_0272"/>
<evidence type="ECO:0000313" key="3">
    <source>
        <dbReference type="Proteomes" id="UP000002495"/>
    </source>
</evidence>
<sequence>MIKKGDKIFIDTNILIFLFSPSSMPNDKQKQKISKYSDILNNVCNNENEVFVSSLVISEFINRYLRLDFNKKKEQSKMRHYKKDYRNNAEGQKAFDIAMRQLEKFYTLTSAKHISDGFESVEFSAFSKKSNLDFNDVVIAEIVKTNGLRILTDDNDFKAMGVDIVKVP</sequence>
<reference evidence="2 3" key="1">
    <citation type="journal article" date="2003" name="Proc. Natl. Acad. Sci. U.S.A.">
        <title>The complete genome sequence of the carcinogenic bacterium Helicobacter hepaticus.</title>
        <authorList>
            <person name="Suerbaum S."/>
            <person name="Josenhans C."/>
            <person name="Sterzenbach T."/>
            <person name="Drescher B."/>
            <person name="Brandt P."/>
            <person name="Bell M."/>
            <person name="Droege M."/>
            <person name="Fartmann B."/>
            <person name="Fischer H.-P."/>
            <person name="Ge Z."/>
            <person name="Hoerster A."/>
            <person name="Holland R."/>
            <person name="Klein K."/>
            <person name="Koenig J."/>
            <person name="Macko L."/>
            <person name="Mendz G.L."/>
            <person name="Nyakatura G."/>
            <person name="Schauer D.B."/>
            <person name="Shen Z."/>
            <person name="Weber J."/>
            <person name="Frosch M."/>
            <person name="Fox J.G."/>
        </authorList>
    </citation>
    <scope>NUCLEOTIDE SEQUENCE [LARGE SCALE GENOMIC DNA]</scope>
    <source>
        <strain evidence="3">ATCC 51449 / 3B1</strain>
    </source>
</reference>
<keyword evidence="3" id="KW-1185">Reference proteome</keyword>
<evidence type="ECO:0000313" key="2">
    <source>
        <dbReference type="EMBL" id="AAP76869.1"/>
    </source>
</evidence>
<dbReference type="Proteomes" id="UP000002495">
    <property type="component" value="Chromosome"/>
</dbReference>